<sequence length="118" mass="13370">MVTLNVLQSQPSANLKVTILLENLASGYFAASVFELPDCRVEAPNREEAITQIKAAFLERLKHIETISWDVPVQASEPAWMKFAGVFKDDSDFEEIMQTIRAERNSNDESEVDPSYYL</sequence>
<dbReference type="AlphaFoldDB" id="A0A0C1R385"/>
<evidence type="ECO:0000313" key="2">
    <source>
        <dbReference type="EMBL" id="KIE12019.1"/>
    </source>
</evidence>
<organism evidence="2">
    <name type="scientific">Tolypothrix bouteillei VB521301</name>
    <dbReference type="NCBI Taxonomy" id="1479485"/>
    <lineage>
        <taxon>Bacteria</taxon>
        <taxon>Bacillati</taxon>
        <taxon>Cyanobacteriota</taxon>
        <taxon>Cyanophyceae</taxon>
        <taxon>Nostocales</taxon>
        <taxon>Tolypothrichaceae</taxon>
        <taxon>Tolypothrix</taxon>
    </lineage>
</organism>
<dbReference type="Proteomes" id="UP000029738">
    <property type="component" value="Unassembled WGS sequence"/>
</dbReference>
<dbReference type="EMBL" id="JHEG04000001">
    <property type="protein sequence ID" value="KAF3890682.1"/>
    <property type="molecule type" value="Genomic_DNA"/>
</dbReference>
<evidence type="ECO:0000313" key="3">
    <source>
        <dbReference type="Proteomes" id="UP000029738"/>
    </source>
</evidence>
<dbReference type="OrthoDB" id="428699at2"/>
<comment type="caution">
    <text evidence="2">The sequence shown here is derived from an EMBL/GenBank/DDBJ whole genome shotgun (WGS) entry which is preliminary data.</text>
</comment>
<gene>
    <name evidence="2" type="ORF">DA73_0210355</name>
    <name evidence="1" type="ORF">DA73_0400038505</name>
</gene>
<name>A0A0C1R385_9CYAN</name>
<dbReference type="InterPro" id="IPR035069">
    <property type="entry name" value="TTHA1013/TTHA0281-like"/>
</dbReference>
<evidence type="ECO:0008006" key="4">
    <source>
        <dbReference type="Google" id="ProtNLM"/>
    </source>
</evidence>
<proteinExistence type="predicted"/>
<evidence type="ECO:0000313" key="1">
    <source>
        <dbReference type="EMBL" id="KAF3890682.1"/>
    </source>
</evidence>
<dbReference type="STRING" id="1479485.DA73_0210355"/>
<protein>
    <recommendedName>
        <fullName evidence="4">HicB-like antitoxin of toxin-antitoxin system domain-containing protein</fullName>
    </recommendedName>
</protein>
<dbReference type="EMBL" id="JHEG02000037">
    <property type="protein sequence ID" value="KIE12019.1"/>
    <property type="molecule type" value="Genomic_DNA"/>
</dbReference>
<dbReference type="RefSeq" id="WP_038088454.1">
    <property type="nucleotide sequence ID" value="NZ_JHEG04000001.1"/>
</dbReference>
<reference evidence="2" key="1">
    <citation type="journal article" date="2015" name="Genome Announc.">
        <title>Draft Genome Sequence of Tolypothrix boutellei Strain VB521301.</title>
        <authorList>
            <person name="Chandrababunaidu M.M."/>
            <person name="Singh D."/>
            <person name="Sen D."/>
            <person name="Bhan S."/>
            <person name="Das S."/>
            <person name="Gupta A."/>
            <person name="Adhikary S.P."/>
            <person name="Tripathy S."/>
        </authorList>
    </citation>
    <scope>NUCLEOTIDE SEQUENCE</scope>
    <source>
        <strain evidence="2">VB521301</strain>
    </source>
</reference>
<reference evidence="1" key="2">
    <citation type="submission" date="2019-11" db="EMBL/GenBank/DDBJ databases">
        <title>Improved Assembly of Tolypothrix boutellei genome.</title>
        <authorList>
            <person name="Sarangi A.N."/>
            <person name="Mukherjee M."/>
            <person name="Ghosh S."/>
            <person name="Singh D."/>
            <person name="Das A."/>
            <person name="Kant S."/>
            <person name="Prusty A."/>
            <person name="Tripathy S."/>
        </authorList>
    </citation>
    <scope>NUCLEOTIDE SEQUENCE</scope>
    <source>
        <strain evidence="1">VB521301</strain>
    </source>
</reference>
<keyword evidence="3" id="KW-1185">Reference proteome</keyword>
<dbReference type="SUPFAM" id="SSF143100">
    <property type="entry name" value="TTHA1013/TTHA0281-like"/>
    <property type="match status" value="1"/>
</dbReference>
<accession>A0A0C1R385</accession>